<dbReference type="Pfam" id="PF02405">
    <property type="entry name" value="MlaE"/>
    <property type="match status" value="1"/>
</dbReference>
<reference evidence="2 3" key="1">
    <citation type="journal article" date="2020" name="Microorganisms">
        <title>Osmotic Adaptation and Compatible Solute Biosynthesis of Phototrophic Bacteria as Revealed from Genome Analyses.</title>
        <authorList>
            <person name="Imhoff J.F."/>
            <person name="Rahn T."/>
            <person name="Kunzel S."/>
            <person name="Keller A."/>
            <person name="Neulinger S.C."/>
        </authorList>
    </citation>
    <scope>NUCLEOTIDE SEQUENCE [LARGE SCALE GENOMIC DNA]</scope>
    <source>
        <strain evidence="2 3">DSM 21303</strain>
    </source>
</reference>
<dbReference type="GO" id="GO:0005548">
    <property type="term" value="F:phospholipid transporter activity"/>
    <property type="evidence" value="ECO:0007669"/>
    <property type="project" value="TreeGrafter"/>
</dbReference>
<feature type="transmembrane region" description="Helical" evidence="1">
    <location>
        <begin position="195"/>
        <end position="221"/>
    </location>
</feature>
<feature type="transmembrane region" description="Helical" evidence="1">
    <location>
        <begin position="165"/>
        <end position="183"/>
    </location>
</feature>
<feature type="transmembrane region" description="Helical" evidence="1">
    <location>
        <begin position="312"/>
        <end position="331"/>
    </location>
</feature>
<organism evidence="2 3">
    <name type="scientific">Thiocapsa imhoffii</name>
    <dbReference type="NCBI Taxonomy" id="382777"/>
    <lineage>
        <taxon>Bacteria</taxon>
        <taxon>Pseudomonadati</taxon>
        <taxon>Pseudomonadota</taxon>
        <taxon>Gammaproteobacteria</taxon>
        <taxon>Chromatiales</taxon>
        <taxon>Chromatiaceae</taxon>
        <taxon>Thiocapsa</taxon>
    </lineage>
</organism>
<feature type="transmembrane region" description="Helical" evidence="1">
    <location>
        <begin position="267"/>
        <end position="292"/>
    </location>
</feature>
<evidence type="ECO:0000256" key="1">
    <source>
        <dbReference type="SAM" id="Phobius"/>
    </source>
</evidence>
<keyword evidence="1" id="KW-0812">Transmembrane</keyword>
<dbReference type="InterPro" id="IPR030802">
    <property type="entry name" value="Permease_MalE"/>
</dbReference>
<keyword evidence="1" id="KW-1133">Transmembrane helix</keyword>
<dbReference type="AlphaFoldDB" id="A0A9X0WGY8"/>
<evidence type="ECO:0000313" key="3">
    <source>
        <dbReference type="Proteomes" id="UP001138802"/>
    </source>
</evidence>
<dbReference type="PANTHER" id="PTHR30188">
    <property type="entry name" value="ABC TRANSPORTER PERMEASE PROTEIN-RELATED"/>
    <property type="match status" value="1"/>
</dbReference>
<comment type="caution">
    <text evidence="2">The sequence shown here is derived from an EMBL/GenBank/DDBJ whole genome shotgun (WGS) entry which is preliminary data.</text>
</comment>
<dbReference type="GO" id="GO:0043190">
    <property type="term" value="C:ATP-binding cassette (ABC) transporter complex"/>
    <property type="evidence" value="ECO:0007669"/>
    <property type="project" value="InterPro"/>
</dbReference>
<evidence type="ECO:0008006" key="4">
    <source>
        <dbReference type="Google" id="ProtNLM"/>
    </source>
</evidence>
<sequence>MACRREPGGQVCLVIGGSWRLGAEPADLARVRAELFDEPDLSGVVCDATELVEWDSGLASVLAALAWHCQERGVAFATAALPEGLRALLGLVEGGARPSGAGAPDRADPFVRRFGQDFIALARSTGEILAFIGEVALALRSLLAGRARFKRADLWLLIEEVGADALPIISLISFLVGLILGYIGDQQLTQFGAGIFVADLVGLAIVIQMGALITAIVLAGRTGAAYAAQLGTMQVNEEIDALRTLGISPIEFLVLPRLLALITMTPLLAIYANVMGILGGAFAGTVAGGLSLTEYFTQTQQAIGWNHLSQGLISACVFGAIVAVSGCLRGMQSGRSAAAVGEATTSAVVTSIVFIVIASAVLTIVFDAIGLS</sequence>
<proteinExistence type="predicted"/>
<name>A0A9X0WGY8_9GAMM</name>
<dbReference type="PANTHER" id="PTHR30188:SF3">
    <property type="entry name" value="ABC TRANSPORTER PERMEASE"/>
    <property type="match status" value="1"/>
</dbReference>
<accession>A0A9X0WGY8</accession>
<gene>
    <name evidence="2" type="ORF">CKO25_06965</name>
</gene>
<protein>
    <recommendedName>
        <fullName evidence="4">ABC transporter permease</fullName>
    </recommendedName>
</protein>
<evidence type="ECO:0000313" key="2">
    <source>
        <dbReference type="EMBL" id="MBK1644400.1"/>
    </source>
</evidence>
<dbReference type="Proteomes" id="UP001138802">
    <property type="component" value="Unassembled WGS sequence"/>
</dbReference>
<dbReference type="EMBL" id="NRSD01000005">
    <property type="protein sequence ID" value="MBK1644400.1"/>
    <property type="molecule type" value="Genomic_DNA"/>
</dbReference>
<keyword evidence="1" id="KW-0472">Membrane</keyword>
<keyword evidence="3" id="KW-1185">Reference proteome</keyword>
<feature type="transmembrane region" description="Helical" evidence="1">
    <location>
        <begin position="343"/>
        <end position="366"/>
    </location>
</feature>